<dbReference type="NCBIfam" id="TIGR00176">
    <property type="entry name" value="mobB"/>
    <property type="match status" value="1"/>
</dbReference>
<dbReference type="Pfam" id="PF03205">
    <property type="entry name" value="MobB"/>
    <property type="match status" value="1"/>
</dbReference>
<reference evidence="2" key="1">
    <citation type="journal article" date="2021" name="PeerJ">
        <title>Extensive microbial diversity within the chicken gut microbiome revealed by metagenomics and culture.</title>
        <authorList>
            <person name="Gilroy R."/>
            <person name="Ravi A."/>
            <person name="Getino M."/>
            <person name="Pursley I."/>
            <person name="Horton D.L."/>
            <person name="Alikhan N.F."/>
            <person name="Baker D."/>
            <person name="Gharbi K."/>
            <person name="Hall N."/>
            <person name="Watson M."/>
            <person name="Adriaenssens E.M."/>
            <person name="Foster-Nyarko E."/>
            <person name="Jarju S."/>
            <person name="Secka A."/>
            <person name="Antonio M."/>
            <person name="Oren A."/>
            <person name="Chaudhuri R.R."/>
            <person name="La Ragione R."/>
            <person name="Hildebrand F."/>
            <person name="Pallen M.J."/>
        </authorList>
    </citation>
    <scope>NUCLEOTIDE SEQUENCE</scope>
    <source>
        <strain evidence="2">USAMLcec4-12693</strain>
    </source>
</reference>
<dbReference type="PANTHER" id="PTHR40072">
    <property type="entry name" value="MOLYBDOPTERIN-GUANINE DINUCLEOTIDE BIOSYNTHESIS ADAPTER PROTEIN-RELATED"/>
    <property type="match status" value="1"/>
</dbReference>
<evidence type="ECO:0000313" key="3">
    <source>
        <dbReference type="Proteomes" id="UP000813420"/>
    </source>
</evidence>
<gene>
    <name evidence="2" type="primary">mobB</name>
    <name evidence="2" type="ORF">K8V39_06940</name>
</gene>
<evidence type="ECO:0000313" key="2">
    <source>
        <dbReference type="EMBL" id="HJH49981.1"/>
    </source>
</evidence>
<protein>
    <submittedName>
        <fullName evidence="2">Molybdopterin-guanine dinucleotide biosynthesis protein B</fullName>
    </submittedName>
</protein>
<dbReference type="EMBL" id="DYXE01000060">
    <property type="protein sequence ID" value="HJH49981.1"/>
    <property type="molecule type" value="Genomic_DNA"/>
</dbReference>
<dbReference type="Gene3D" id="3.40.50.300">
    <property type="entry name" value="P-loop containing nucleotide triphosphate hydrolases"/>
    <property type="match status" value="1"/>
</dbReference>
<dbReference type="AlphaFoldDB" id="A0A9D3AJN9"/>
<name>A0A9D3AJN9_9FIRM</name>
<evidence type="ECO:0000259" key="1">
    <source>
        <dbReference type="Pfam" id="PF03205"/>
    </source>
</evidence>
<sequence>MGQDACKQPLIYCICGEKNSGKTTLVTKLIPLLAGRGCLVATVKHDGHDFEPDVPGTDSFRHRKAGAYGTAVFSDHRFLVTKECEGITEQELFLHFPEADIILVEGLKHSSYPKYVCGYPEKEADAAKIAEEILRLLEEKRRPCDKGDK</sequence>
<dbReference type="CDD" id="cd03116">
    <property type="entry name" value="MobB"/>
    <property type="match status" value="1"/>
</dbReference>
<organism evidence="2 3">
    <name type="scientific">Merdimonas faecis</name>
    <dbReference type="NCBI Taxonomy" id="1653435"/>
    <lineage>
        <taxon>Bacteria</taxon>
        <taxon>Bacillati</taxon>
        <taxon>Bacillota</taxon>
        <taxon>Clostridia</taxon>
        <taxon>Lachnospirales</taxon>
        <taxon>Lachnospiraceae</taxon>
        <taxon>Merdimonas</taxon>
    </lineage>
</organism>
<comment type="caution">
    <text evidence="2">The sequence shown here is derived from an EMBL/GenBank/DDBJ whole genome shotgun (WGS) entry which is preliminary data.</text>
</comment>
<dbReference type="GO" id="GO:0005525">
    <property type="term" value="F:GTP binding"/>
    <property type="evidence" value="ECO:0007669"/>
    <property type="project" value="InterPro"/>
</dbReference>
<dbReference type="PANTHER" id="PTHR40072:SF1">
    <property type="entry name" value="MOLYBDOPTERIN-GUANINE DINUCLEOTIDE BIOSYNTHESIS ADAPTER PROTEIN"/>
    <property type="match status" value="1"/>
</dbReference>
<reference evidence="2" key="2">
    <citation type="submission" date="2021-09" db="EMBL/GenBank/DDBJ databases">
        <authorList>
            <person name="Gilroy R."/>
        </authorList>
    </citation>
    <scope>NUCLEOTIDE SEQUENCE</scope>
    <source>
        <strain evidence="2">USAMLcec4-12693</strain>
    </source>
</reference>
<dbReference type="OrthoDB" id="9786803at2"/>
<dbReference type="RefSeq" id="WP_070088424.1">
    <property type="nucleotide sequence ID" value="NZ_CABMJS010000014.1"/>
</dbReference>
<feature type="domain" description="Molybdopterin-guanine dinucleotide biosynthesis protein B (MobB)" evidence="1">
    <location>
        <begin position="12"/>
        <end position="119"/>
    </location>
</feature>
<dbReference type="InterPro" id="IPR052539">
    <property type="entry name" value="MGD_biosynthesis_adapter"/>
</dbReference>
<proteinExistence type="predicted"/>
<dbReference type="GO" id="GO:0006777">
    <property type="term" value="P:Mo-molybdopterin cofactor biosynthetic process"/>
    <property type="evidence" value="ECO:0007669"/>
    <property type="project" value="InterPro"/>
</dbReference>
<dbReference type="SUPFAM" id="SSF52540">
    <property type="entry name" value="P-loop containing nucleoside triphosphate hydrolases"/>
    <property type="match status" value="1"/>
</dbReference>
<dbReference type="Proteomes" id="UP000813420">
    <property type="component" value="Unassembled WGS sequence"/>
</dbReference>
<accession>A0A9D3AJN9</accession>
<dbReference type="InterPro" id="IPR027417">
    <property type="entry name" value="P-loop_NTPase"/>
</dbReference>
<dbReference type="InterPro" id="IPR004435">
    <property type="entry name" value="MobB_dom"/>
</dbReference>